<evidence type="ECO:0000259" key="4">
    <source>
        <dbReference type="Pfam" id="PF12804"/>
    </source>
</evidence>
<dbReference type="AlphaFoldDB" id="A0A2S6N559"/>
<evidence type="ECO:0000256" key="3">
    <source>
        <dbReference type="ARBA" id="ARBA00022842"/>
    </source>
</evidence>
<dbReference type="PANTHER" id="PTHR43584:SF8">
    <property type="entry name" value="N-ACETYLMURAMATE ALPHA-1-PHOSPHATE URIDYLYLTRANSFERASE"/>
    <property type="match status" value="1"/>
</dbReference>
<dbReference type="SUPFAM" id="SSF53448">
    <property type="entry name" value="Nucleotide-diphospho-sugar transferases"/>
    <property type="match status" value="1"/>
</dbReference>
<protein>
    <submittedName>
        <fullName evidence="5">Mannose-1-phosphate guanylyltransferase</fullName>
    </submittedName>
</protein>
<evidence type="ECO:0000256" key="2">
    <source>
        <dbReference type="ARBA" id="ARBA00022695"/>
    </source>
</evidence>
<dbReference type="EMBL" id="NHRY01000221">
    <property type="protein sequence ID" value="PPQ29727.1"/>
    <property type="molecule type" value="Genomic_DNA"/>
</dbReference>
<dbReference type="RefSeq" id="WP_104520733.1">
    <property type="nucleotide sequence ID" value="NZ_NHRY01000221.1"/>
</dbReference>
<sequence>MTIFPRSAMVLAAGLGTRMRPLTETTAKPLLTLGGRALLDHALDHLVAAGVETAAVNAYWQADRVAAHLAQRPLPPRTVLLREENLLETGGGVRAALKVLGPDPFFVINGDAFWLNGPIMALRRLAGSFDESVDAVLLLHRTSHVHADVGYGDFALDKWGRPRRRREREVVPYIFAGVQVLHPRLLAGMPEGPFSMNRAWDVALETGRIRAVVHDGIWFHLSTPADLAEAEQILEAGVTGDARWPWR</sequence>
<proteinExistence type="predicted"/>
<dbReference type="InterPro" id="IPR029044">
    <property type="entry name" value="Nucleotide-diphossugar_trans"/>
</dbReference>
<keyword evidence="6" id="KW-1185">Reference proteome</keyword>
<dbReference type="Proteomes" id="UP000239724">
    <property type="component" value="Unassembled WGS sequence"/>
</dbReference>
<dbReference type="OrthoDB" id="9788272at2"/>
<dbReference type="InterPro" id="IPR025877">
    <property type="entry name" value="MobA-like_NTP_Trfase"/>
</dbReference>
<dbReference type="Gene3D" id="3.90.550.10">
    <property type="entry name" value="Spore Coat Polysaccharide Biosynthesis Protein SpsA, Chain A"/>
    <property type="match status" value="1"/>
</dbReference>
<name>A0A2S6N559_RHOGL</name>
<dbReference type="Pfam" id="PF12804">
    <property type="entry name" value="NTP_transf_3"/>
    <property type="match status" value="1"/>
</dbReference>
<keyword evidence="1 5" id="KW-0808">Transferase</keyword>
<keyword evidence="3" id="KW-0460">Magnesium</keyword>
<accession>A0A2S6N559</accession>
<evidence type="ECO:0000256" key="1">
    <source>
        <dbReference type="ARBA" id="ARBA00022679"/>
    </source>
</evidence>
<evidence type="ECO:0000313" key="6">
    <source>
        <dbReference type="Proteomes" id="UP000239724"/>
    </source>
</evidence>
<reference evidence="5 6" key="1">
    <citation type="journal article" date="2018" name="Arch. Microbiol.">
        <title>New insights into the metabolic potential of the phototrophic purple bacterium Rhodopila globiformis DSM 161(T) from its draft genome sequence and evidence for a vanadium-dependent nitrogenase.</title>
        <authorList>
            <person name="Imhoff J.F."/>
            <person name="Rahn T."/>
            <person name="Kunzel S."/>
            <person name="Neulinger S.C."/>
        </authorList>
    </citation>
    <scope>NUCLEOTIDE SEQUENCE [LARGE SCALE GENOMIC DNA]</scope>
    <source>
        <strain evidence="5 6">DSM 161</strain>
    </source>
</reference>
<organism evidence="5 6">
    <name type="scientific">Rhodopila globiformis</name>
    <name type="common">Rhodopseudomonas globiformis</name>
    <dbReference type="NCBI Taxonomy" id="1071"/>
    <lineage>
        <taxon>Bacteria</taxon>
        <taxon>Pseudomonadati</taxon>
        <taxon>Pseudomonadota</taxon>
        <taxon>Alphaproteobacteria</taxon>
        <taxon>Acetobacterales</taxon>
        <taxon>Acetobacteraceae</taxon>
        <taxon>Rhodopila</taxon>
    </lineage>
</organism>
<evidence type="ECO:0000313" key="5">
    <source>
        <dbReference type="EMBL" id="PPQ29727.1"/>
    </source>
</evidence>
<dbReference type="GO" id="GO:0016779">
    <property type="term" value="F:nucleotidyltransferase activity"/>
    <property type="evidence" value="ECO:0007669"/>
    <property type="project" value="UniProtKB-KW"/>
</dbReference>
<feature type="domain" description="MobA-like NTP transferase" evidence="4">
    <location>
        <begin position="8"/>
        <end position="142"/>
    </location>
</feature>
<comment type="caution">
    <text evidence="5">The sequence shown here is derived from an EMBL/GenBank/DDBJ whole genome shotgun (WGS) entry which is preliminary data.</text>
</comment>
<dbReference type="InterPro" id="IPR050065">
    <property type="entry name" value="GlmU-like"/>
</dbReference>
<keyword evidence="2 5" id="KW-0548">Nucleotidyltransferase</keyword>
<dbReference type="CDD" id="cd06422">
    <property type="entry name" value="NTP_transferase_like_1"/>
    <property type="match status" value="1"/>
</dbReference>
<dbReference type="PANTHER" id="PTHR43584">
    <property type="entry name" value="NUCLEOTIDYL TRANSFERASE"/>
    <property type="match status" value="1"/>
</dbReference>
<gene>
    <name evidence="5" type="ORF">CCS01_20770</name>
</gene>